<sequence>MNQDSYFLVSHIPYGYLILLGVAFAIWLYSELKVKRKLVRIVISVFCASYALFFCWNVSQISPIATNFTLSNSLYLIEDNLDQGKVNQVQAALKEFERMESESSLLEASIYLQHQLQTEEIQTQ</sequence>
<keyword evidence="1" id="KW-0812">Transmembrane</keyword>
<gene>
    <name evidence="2" type="ORF">H5P30_02465</name>
</gene>
<keyword evidence="3" id="KW-1185">Reference proteome</keyword>
<dbReference type="AlphaFoldDB" id="A0A7X1AV82"/>
<organism evidence="2 3">
    <name type="scientific">Puniceicoccus vermicola</name>
    <dbReference type="NCBI Taxonomy" id="388746"/>
    <lineage>
        <taxon>Bacteria</taxon>
        <taxon>Pseudomonadati</taxon>
        <taxon>Verrucomicrobiota</taxon>
        <taxon>Opitutia</taxon>
        <taxon>Puniceicoccales</taxon>
        <taxon>Puniceicoccaceae</taxon>
        <taxon>Puniceicoccus</taxon>
    </lineage>
</organism>
<evidence type="ECO:0000256" key="1">
    <source>
        <dbReference type="SAM" id="Phobius"/>
    </source>
</evidence>
<comment type="caution">
    <text evidence="2">The sequence shown here is derived from an EMBL/GenBank/DDBJ whole genome shotgun (WGS) entry which is preliminary data.</text>
</comment>
<keyword evidence="1" id="KW-0472">Membrane</keyword>
<name>A0A7X1AV82_9BACT</name>
<protein>
    <submittedName>
        <fullName evidence="2">Uncharacterized protein</fullName>
    </submittedName>
</protein>
<dbReference type="Proteomes" id="UP000525652">
    <property type="component" value="Unassembled WGS sequence"/>
</dbReference>
<reference evidence="2 3" key="1">
    <citation type="submission" date="2020-07" db="EMBL/GenBank/DDBJ databases">
        <authorList>
            <person name="Feng X."/>
        </authorList>
    </citation>
    <scope>NUCLEOTIDE SEQUENCE [LARGE SCALE GENOMIC DNA]</scope>
    <source>
        <strain evidence="2 3">JCM14086</strain>
    </source>
</reference>
<accession>A0A7X1AV82</accession>
<dbReference type="RefSeq" id="WP_185691378.1">
    <property type="nucleotide sequence ID" value="NZ_JACHVA010000032.1"/>
</dbReference>
<evidence type="ECO:0000313" key="3">
    <source>
        <dbReference type="Proteomes" id="UP000525652"/>
    </source>
</evidence>
<dbReference type="EMBL" id="JACHVA010000032">
    <property type="protein sequence ID" value="MBC2600638.1"/>
    <property type="molecule type" value="Genomic_DNA"/>
</dbReference>
<proteinExistence type="predicted"/>
<feature type="transmembrane region" description="Helical" evidence="1">
    <location>
        <begin position="6"/>
        <end position="29"/>
    </location>
</feature>
<keyword evidence="1" id="KW-1133">Transmembrane helix</keyword>
<evidence type="ECO:0000313" key="2">
    <source>
        <dbReference type="EMBL" id="MBC2600638.1"/>
    </source>
</evidence>
<feature type="transmembrane region" description="Helical" evidence="1">
    <location>
        <begin position="41"/>
        <end position="59"/>
    </location>
</feature>